<evidence type="ECO:0008006" key="12">
    <source>
        <dbReference type="Google" id="ProtNLM"/>
    </source>
</evidence>
<feature type="region of interest" description="Disordered" evidence="6">
    <location>
        <begin position="721"/>
        <end position="741"/>
    </location>
</feature>
<dbReference type="GO" id="GO:0016020">
    <property type="term" value="C:membrane"/>
    <property type="evidence" value="ECO:0007669"/>
    <property type="project" value="UniProtKB-SubCell"/>
</dbReference>
<dbReference type="Pfam" id="PF01477">
    <property type="entry name" value="PLAT"/>
    <property type="match status" value="1"/>
</dbReference>
<dbReference type="PANTHER" id="PTHR46070:SF1">
    <property type="entry name" value="PINSTRIPE, ISOFORM A"/>
    <property type="match status" value="1"/>
</dbReference>
<reference evidence="10" key="1">
    <citation type="submission" date="2023-06" db="EMBL/GenBank/DDBJ databases">
        <title>Genomic analysis of the entomopathogenic nematode Steinernema hermaphroditum.</title>
        <authorList>
            <person name="Schwarz E.M."/>
            <person name="Heppert J.K."/>
            <person name="Baniya A."/>
            <person name="Schwartz H.T."/>
            <person name="Tan C.-H."/>
            <person name="Antoshechkin I."/>
            <person name="Sternberg P.W."/>
            <person name="Goodrich-Blair H."/>
            <person name="Dillman A.R."/>
        </authorList>
    </citation>
    <scope>NUCLEOTIDE SEQUENCE</scope>
    <source>
        <strain evidence="10">PS9179</strain>
        <tissue evidence="10">Whole animal</tissue>
    </source>
</reference>
<dbReference type="Gene3D" id="1.20.58.900">
    <property type="match status" value="3"/>
</dbReference>
<evidence type="ECO:0000256" key="2">
    <source>
        <dbReference type="ARBA" id="ARBA00006664"/>
    </source>
</evidence>
<evidence type="ECO:0000313" key="11">
    <source>
        <dbReference type="Proteomes" id="UP001175271"/>
    </source>
</evidence>
<comment type="subcellular location">
    <subcellularLocation>
        <location evidence="1">Membrane</location>
    </subcellularLocation>
</comment>
<feature type="region of interest" description="Disordered" evidence="6">
    <location>
        <begin position="155"/>
        <end position="181"/>
    </location>
</feature>
<protein>
    <recommendedName>
        <fullName evidence="12">DENN domain-containing protein 5A</fullName>
    </recommendedName>
</protein>
<dbReference type="Gene3D" id="3.40.50.11500">
    <property type="match status" value="1"/>
</dbReference>
<dbReference type="InterPro" id="IPR001024">
    <property type="entry name" value="PLAT/LH2_dom"/>
</dbReference>
<sequence>MASCSLADGTVTNPDSDLTLVDYFVLVGLDKDAGLTVDNSCDVSVELTNGQCRNSTPPMERSYVSKVLSHFPQVRKSLHFSHDIVSLCMPKGLRFYTEKDVPKPAIHTFANIREDGSRVNGCALIFYEEVRDLSICEQMSLLHTEHVRELTAMEKHSDRVHHPPGTVSGGNHTLPRGSRKNRSKRISYYDVGCNQLYMSKCICLITRIPIVDACENVLNAFYSMICSDSQPPQFALESYIYWMLNEVPLPAPGSTLKVSLNSHDLVLQRPGSRELPFFDYALRKLFDLVTVEKFLRLFTCFLLEHQILLCSRSLKRLMLVAESLCALAFPFRWQLTYVPILPYSQLKFVEAPVPYIMGLCYEDCIPEQIFQSNVCVMDLDTGELDLPEDVPPLPQARHLATEITNLLNKAHEECTAEVKMRPKKTSGLSARKKDEWTSKRMSRSFDDHAMGSVLQNSLRLSNVDFEQDESDKEKDSPPLNDAWKMSETLARVQAIARRAGVAVEMDSIEQEINSNDSFMNSPTCKSYFKDMKLNNSIREVVLNVFVCLLYSYDNFMIGGGMFEDSESYFANRDSVANFDKASFLSDQPDSHLPFLAAFLETQMFTSFIDSKILSQWETADENLVTFEDRVERLRQKLGSAMVRTPTYETATATVETDDLITKREEAFDYIVPQPHAIAGAVPDTYCGIFPELNSILLEGSQFCSPIPSPWKQRHRRLRPKKFDTGNFLDGTGSGSTNAANRRSTYGMGDTPEQIAKQNWKFVDQLLKETKGKTKRMLVEKMGKEAVQLGHVDPSVTGVEENTLVASLCDLLERIWAHGMFKKQGKSALWAHVLLHQEFEKTDVKAPLMTTSLSPAFAWILLRKRLEPEAHRSKIGFSAGDLEDDVENKEVNVSNVGKLTEIVQNIQKELKIEGAAEEDAPAWSKSILRAANFICDKISSASTTSSVLGPTLSSTMMGRSQSFQRFPNQKLTKANSVSDFTPHWTGSSDNVAATANHVEFVRPERKRSLSRPRSPDPRVALEPLPNHIAYDLKNVLRMTEIKTEIGFARAFVRLALERKLLHKHLKTILSKHQILQKLYKRYAFLRCDDEKEQFLFHILSLNAADFNCFTNTFPRTKMQYEILLVTGNTKHLASAGAWILLAGSLNSTPIIPLPTGSLQFTFDHMNLGVLSTLRIGHDREKIEKSGTPPKWFLDYVIVRNQITSQTYRFSCGRWFGRGVDDGSLERLLVAECLPRLDPEAEAPVSTFQSANYGSSNGSTSQVTSSASKSGSRSRTPSRVRSPSAGRSSDAGQGSKTKTRTAELQHLLGASVNALVQHFYASEKGGDRQLTQLLCGDRGLVFCLEQVFALGRYDAHWTNRLFKQPYPWDYVEKVSGWFFNLFHCGEYRKLTREQRALIVHSCNLVQKISANNAVGKDGKFHAFILLTLRDHVLSGLLPLMAWTPVTSQMYDETSFLRNPTHLSYLSKLLNSLNEFQFKLEKSLTYGIE</sequence>
<evidence type="ECO:0000256" key="5">
    <source>
        <dbReference type="PROSITE-ProRule" id="PRU00152"/>
    </source>
</evidence>
<dbReference type="SMART" id="SM00799">
    <property type="entry name" value="DENN"/>
    <property type="match status" value="1"/>
</dbReference>
<evidence type="ECO:0000259" key="9">
    <source>
        <dbReference type="PROSITE" id="PS50826"/>
    </source>
</evidence>
<dbReference type="Proteomes" id="UP001175271">
    <property type="component" value="Unassembled WGS sequence"/>
</dbReference>
<feature type="domain" description="UDENN" evidence="8">
    <location>
        <begin position="49"/>
        <end position="618"/>
    </location>
</feature>
<feature type="compositionally biased region" description="Polar residues" evidence="6">
    <location>
        <begin position="1283"/>
        <end position="1294"/>
    </location>
</feature>
<evidence type="ECO:0000256" key="1">
    <source>
        <dbReference type="ARBA" id="ARBA00004370"/>
    </source>
</evidence>
<proteinExistence type="inferred from homology"/>
<dbReference type="InterPro" id="IPR037213">
    <property type="entry name" value="Run_dom_sf"/>
</dbReference>
<evidence type="ECO:0000313" key="10">
    <source>
        <dbReference type="EMBL" id="KAK0393231.1"/>
    </source>
</evidence>
<dbReference type="SUPFAM" id="SSF140741">
    <property type="entry name" value="RUN domain-like"/>
    <property type="match status" value="3"/>
</dbReference>
<dbReference type="GO" id="GO:0005085">
    <property type="term" value="F:guanyl-nucleotide exchange factor activity"/>
    <property type="evidence" value="ECO:0007669"/>
    <property type="project" value="InterPro"/>
</dbReference>
<dbReference type="Pfam" id="PF02141">
    <property type="entry name" value="DENN"/>
    <property type="match status" value="1"/>
</dbReference>
<dbReference type="InterPro" id="IPR036392">
    <property type="entry name" value="PLAT/LH2_dom_sf"/>
</dbReference>
<keyword evidence="3" id="KW-0677">Repeat</keyword>
<dbReference type="InterPro" id="IPR005113">
    <property type="entry name" value="uDENN_dom"/>
</dbReference>
<dbReference type="CDD" id="cd17678">
    <property type="entry name" value="RUN2_DENND5"/>
    <property type="match status" value="1"/>
</dbReference>
<dbReference type="Pfam" id="PF02759">
    <property type="entry name" value="RUN"/>
    <property type="match status" value="2"/>
</dbReference>
<accession>A0AA39GTL3</accession>
<dbReference type="InterPro" id="IPR001194">
    <property type="entry name" value="cDENN_dom"/>
</dbReference>
<feature type="region of interest" description="Disordered" evidence="6">
    <location>
        <begin position="1247"/>
        <end position="1297"/>
    </location>
</feature>
<dbReference type="InterPro" id="IPR043153">
    <property type="entry name" value="DENN_C"/>
</dbReference>
<evidence type="ECO:0000256" key="3">
    <source>
        <dbReference type="ARBA" id="ARBA00022737"/>
    </source>
</evidence>
<feature type="domain" description="PLAT" evidence="7">
    <location>
        <begin position="1117"/>
        <end position="1228"/>
    </location>
</feature>
<dbReference type="InterPro" id="IPR037516">
    <property type="entry name" value="Tripartite_DENN"/>
</dbReference>
<dbReference type="PANTHER" id="PTHR46070">
    <property type="entry name" value="PINSTRIPE, ISOFORM A"/>
    <property type="match status" value="1"/>
</dbReference>
<dbReference type="InterPro" id="IPR004012">
    <property type="entry name" value="Run_dom"/>
</dbReference>
<feature type="domain" description="RUN" evidence="9">
    <location>
        <begin position="798"/>
        <end position="1112"/>
    </location>
</feature>
<evidence type="ECO:0000256" key="4">
    <source>
        <dbReference type="ARBA" id="ARBA00023136"/>
    </source>
</evidence>
<dbReference type="SMART" id="SM00800">
    <property type="entry name" value="uDENN"/>
    <property type="match status" value="1"/>
</dbReference>
<organism evidence="10 11">
    <name type="scientific">Steinernema hermaphroditum</name>
    <dbReference type="NCBI Taxonomy" id="289476"/>
    <lineage>
        <taxon>Eukaryota</taxon>
        <taxon>Metazoa</taxon>
        <taxon>Ecdysozoa</taxon>
        <taxon>Nematoda</taxon>
        <taxon>Chromadorea</taxon>
        <taxon>Rhabditida</taxon>
        <taxon>Tylenchina</taxon>
        <taxon>Panagrolaimomorpha</taxon>
        <taxon>Strongyloidoidea</taxon>
        <taxon>Steinernematidae</taxon>
        <taxon>Steinernema</taxon>
    </lineage>
</organism>
<dbReference type="PROSITE" id="PS50826">
    <property type="entry name" value="RUN"/>
    <property type="match status" value="2"/>
</dbReference>
<comment type="caution">
    <text evidence="5">Lacks conserved residue(s) required for the propagation of feature annotation.</text>
</comment>
<comment type="caution">
    <text evidence="10">The sequence shown here is derived from an EMBL/GenBank/DDBJ whole genome shotgun (WGS) entry which is preliminary data.</text>
</comment>
<gene>
    <name evidence="10" type="ORF">QR680_000107</name>
</gene>
<dbReference type="PROSITE" id="PS50095">
    <property type="entry name" value="PLAT"/>
    <property type="match status" value="1"/>
</dbReference>
<dbReference type="GO" id="GO:0031267">
    <property type="term" value="F:small GTPase binding"/>
    <property type="evidence" value="ECO:0007669"/>
    <property type="project" value="InterPro"/>
</dbReference>
<dbReference type="PROSITE" id="PS50211">
    <property type="entry name" value="DENN"/>
    <property type="match status" value="1"/>
</dbReference>
<comment type="similarity">
    <text evidence="2">Belongs to the RAB6IP1 family.</text>
</comment>
<dbReference type="SUPFAM" id="SSF49723">
    <property type="entry name" value="Lipase/lipooxygenase domain (PLAT/LH2 domain)"/>
    <property type="match status" value="1"/>
</dbReference>
<keyword evidence="4" id="KW-0472">Membrane</keyword>
<feature type="domain" description="RUN" evidence="9">
    <location>
        <begin position="1329"/>
        <end position="1482"/>
    </location>
</feature>
<dbReference type="SMART" id="SM00593">
    <property type="entry name" value="RUN"/>
    <property type="match status" value="2"/>
</dbReference>
<feature type="compositionally biased region" description="Low complexity" evidence="6">
    <location>
        <begin position="1252"/>
        <end position="1282"/>
    </location>
</feature>
<dbReference type="Pfam" id="PF03455">
    <property type="entry name" value="dDENN"/>
    <property type="match status" value="1"/>
</dbReference>
<evidence type="ECO:0000259" key="8">
    <source>
        <dbReference type="PROSITE" id="PS50211"/>
    </source>
</evidence>
<dbReference type="Gene3D" id="3.30.450.200">
    <property type="match status" value="1"/>
</dbReference>
<dbReference type="InterPro" id="IPR047278">
    <property type="entry name" value="DEN5A/B"/>
</dbReference>
<dbReference type="InterPro" id="IPR005112">
    <property type="entry name" value="dDENN_dom"/>
</dbReference>
<dbReference type="SMART" id="SM00801">
    <property type="entry name" value="dDENN"/>
    <property type="match status" value="1"/>
</dbReference>
<dbReference type="Pfam" id="PF03456">
    <property type="entry name" value="uDENN"/>
    <property type="match status" value="1"/>
</dbReference>
<keyword evidence="11" id="KW-1185">Reference proteome</keyword>
<dbReference type="Gene3D" id="2.60.60.20">
    <property type="entry name" value="PLAT/LH2 domain"/>
    <property type="match status" value="1"/>
</dbReference>
<evidence type="ECO:0000259" key="7">
    <source>
        <dbReference type="PROSITE" id="PS50095"/>
    </source>
</evidence>
<evidence type="ECO:0000256" key="6">
    <source>
        <dbReference type="SAM" id="MobiDB-lite"/>
    </source>
</evidence>
<dbReference type="EMBL" id="JAUCMV010000005">
    <property type="protein sequence ID" value="KAK0393231.1"/>
    <property type="molecule type" value="Genomic_DNA"/>
</dbReference>
<name>A0AA39GTL3_9BILA</name>